<dbReference type="InterPro" id="IPR007837">
    <property type="entry name" value="DinB"/>
</dbReference>
<name>A0ABW0HE25_9HYPH</name>
<sequence length="170" mass="19078">MSEMLQILYGYQAWANHDLLDKLALLDDRARAAERETALRLVNHHHVVARIFAAHLTGADHGYTSDNTAETPSLDQLRAAVAATDRWYQDFVRTASPEMLSEAVAFSFTDGDKGCMTRQEMLLHVALHSAVHRGEVCRILWQLSITPPWDTLAVYLHQSEPARRLQSAAA</sequence>
<protein>
    <submittedName>
        <fullName evidence="3">DinB family protein</fullName>
    </submittedName>
</protein>
<reference evidence="4" key="1">
    <citation type="journal article" date="2019" name="Int. J. Syst. Evol. Microbiol.">
        <title>The Global Catalogue of Microorganisms (GCM) 10K type strain sequencing project: providing services to taxonomists for standard genome sequencing and annotation.</title>
        <authorList>
            <consortium name="The Broad Institute Genomics Platform"/>
            <consortium name="The Broad Institute Genome Sequencing Center for Infectious Disease"/>
            <person name="Wu L."/>
            <person name="Ma J."/>
        </authorList>
    </citation>
    <scope>NUCLEOTIDE SEQUENCE [LARGE SCALE GENOMIC DNA]</scope>
    <source>
        <strain evidence="4">CGMCC 1.16326</strain>
    </source>
</reference>
<proteinExistence type="inferred from homology"/>
<evidence type="ECO:0000256" key="1">
    <source>
        <dbReference type="ARBA" id="ARBA00008635"/>
    </source>
</evidence>
<dbReference type="Pfam" id="PF05163">
    <property type="entry name" value="DinB"/>
    <property type="match status" value="1"/>
</dbReference>
<gene>
    <name evidence="3" type="ORF">ACFPPC_21985</name>
</gene>
<dbReference type="PANTHER" id="PTHR37302">
    <property type="entry name" value="SLR1116 PROTEIN"/>
    <property type="match status" value="1"/>
</dbReference>
<comment type="caution">
    <text evidence="3">The sequence shown here is derived from an EMBL/GenBank/DDBJ whole genome shotgun (WGS) entry which is preliminary data.</text>
</comment>
<dbReference type="PANTHER" id="PTHR37302:SF1">
    <property type="entry name" value="PROTEIN DINB"/>
    <property type="match status" value="1"/>
</dbReference>
<keyword evidence="4" id="KW-1185">Reference proteome</keyword>
<accession>A0ABW0HE25</accession>
<evidence type="ECO:0000313" key="3">
    <source>
        <dbReference type="EMBL" id="MFC5395305.1"/>
    </source>
</evidence>
<dbReference type="RefSeq" id="WP_377011159.1">
    <property type="nucleotide sequence ID" value="NZ_JBHSLV010000046.1"/>
</dbReference>
<organism evidence="3 4">
    <name type="scientific">Bosea vestrisii</name>
    <dbReference type="NCBI Taxonomy" id="151416"/>
    <lineage>
        <taxon>Bacteria</taxon>
        <taxon>Pseudomonadati</taxon>
        <taxon>Pseudomonadota</taxon>
        <taxon>Alphaproteobacteria</taxon>
        <taxon>Hyphomicrobiales</taxon>
        <taxon>Boseaceae</taxon>
        <taxon>Bosea</taxon>
    </lineage>
</organism>
<dbReference type="SUPFAM" id="SSF109854">
    <property type="entry name" value="DinB/YfiT-like putative metalloenzymes"/>
    <property type="match status" value="1"/>
</dbReference>
<dbReference type="EMBL" id="JBHSLV010000046">
    <property type="protein sequence ID" value="MFC5395305.1"/>
    <property type="molecule type" value="Genomic_DNA"/>
</dbReference>
<dbReference type="Proteomes" id="UP001596104">
    <property type="component" value="Unassembled WGS sequence"/>
</dbReference>
<comment type="similarity">
    <text evidence="1">Belongs to the DinB family.</text>
</comment>
<keyword evidence="2" id="KW-0479">Metal-binding</keyword>
<dbReference type="InterPro" id="IPR034660">
    <property type="entry name" value="DinB/YfiT-like"/>
</dbReference>
<evidence type="ECO:0000256" key="2">
    <source>
        <dbReference type="ARBA" id="ARBA00022723"/>
    </source>
</evidence>
<dbReference type="Gene3D" id="1.20.120.450">
    <property type="entry name" value="dinb family like domain"/>
    <property type="match status" value="1"/>
</dbReference>
<evidence type="ECO:0000313" key="4">
    <source>
        <dbReference type="Proteomes" id="UP001596104"/>
    </source>
</evidence>